<comment type="subcellular location">
    <subcellularLocation>
        <location evidence="1">Nucleus</location>
    </subcellularLocation>
</comment>
<evidence type="ECO:0000259" key="9">
    <source>
        <dbReference type="PROSITE" id="PS51294"/>
    </source>
</evidence>
<dbReference type="Pfam" id="PF00249">
    <property type="entry name" value="Myb_DNA-binding"/>
    <property type="match status" value="2"/>
</dbReference>
<keyword evidence="5" id="KW-0010">Activator</keyword>
<gene>
    <name evidence="11" type="primary">LOC113867630</name>
</gene>
<accession>A0A8B8LSP1</accession>
<evidence type="ECO:0000256" key="6">
    <source>
        <dbReference type="ARBA" id="ARBA00023163"/>
    </source>
</evidence>
<feature type="domain" description="Myb-like" evidence="8">
    <location>
        <begin position="4"/>
        <end position="56"/>
    </location>
</feature>
<feature type="domain" description="HTH myb-type" evidence="9">
    <location>
        <begin position="1"/>
        <end position="56"/>
    </location>
</feature>
<dbReference type="InterPro" id="IPR001005">
    <property type="entry name" value="SANT/Myb"/>
</dbReference>
<dbReference type="SUPFAM" id="SSF46689">
    <property type="entry name" value="Homeodomain-like"/>
    <property type="match status" value="1"/>
</dbReference>
<evidence type="ECO:0000256" key="7">
    <source>
        <dbReference type="ARBA" id="ARBA00023242"/>
    </source>
</evidence>
<name>A0A8B8LSP1_ABRPR</name>
<organism evidence="10 11">
    <name type="scientific">Abrus precatorius</name>
    <name type="common">Indian licorice</name>
    <name type="synonym">Glycine abrus</name>
    <dbReference type="NCBI Taxonomy" id="3816"/>
    <lineage>
        <taxon>Eukaryota</taxon>
        <taxon>Viridiplantae</taxon>
        <taxon>Streptophyta</taxon>
        <taxon>Embryophyta</taxon>
        <taxon>Tracheophyta</taxon>
        <taxon>Spermatophyta</taxon>
        <taxon>Magnoliopsida</taxon>
        <taxon>eudicotyledons</taxon>
        <taxon>Gunneridae</taxon>
        <taxon>Pentapetalae</taxon>
        <taxon>rosids</taxon>
        <taxon>fabids</taxon>
        <taxon>Fabales</taxon>
        <taxon>Fabaceae</taxon>
        <taxon>Papilionoideae</taxon>
        <taxon>50 kb inversion clade</taxon>
        <taxon>NPAAA clade</taxon>
        <taxon>indigoferoid/millettioid clade</taxon>
        <taxon>Abreae</taxon>
        <taxon>Abrus</taxon>
    </lineage>
</organism>
<dbReference type="InterPro" id="IPR015495">
    <property type="entry name" value="Myb_TF_plants"/>
</dbReference>
<reference evidence="10" key="1">
    <citation type="journal article" date="2019" name="Toxins">
        <title>Detection of Abrin-Like and Prepropulchellin-Like Toxin Genes and Transcripts Using Whole Genome Sequencing and Full-Length Transcript Sequencing of Abrus precatorius.</title>
        <authorList>
            <person name="Hovde B.T."/>
            <person name="Daligault H.E."/>
            <person name="Hanschen E.R."/>
            <person name="Kunde Y.A."/>
            <person name="Johnson M.B."/>
            <person name="Starkenburg S.R."/>
            <person name="Johnson S.L."/>
        </authorList>
    </citation>
    <scope>NUCLEOTIDE SEQUENCE [LARGE SCALE GENOMIC DNA]</scope>
</reference>
<dbReference type="GO" id="GO:0003677">
    <property type="term" value="F:DNA binding"/>
    <property type="evidence" value="ECO:0007669"/>
    <property type="project" value="UniProtKB-KW"/>
</dbReference>
<dbReference type="CDD" id="cd00167">
    <property type="entry name" value="SANT"/>
    <property type="match status" value="2"/>
</dbReference>
<dbReference type="AlphaFoldDB" id="A0A8B8LSP1"/>
<keyword evidence="10" id="KW-1185">Reference proteome</keyword>
<dbReference type="RefSeq" id="XP_027358837.1">
    <property type="nucleotide sequence ID" value="XM_027503036.1"/>
</dbReference>
<evidence type="ECO:0000256" key="1">
    <source>
        <dbReference type="ARBA" id="ARBA00004123"/>
    </source>
</evidence>
<dbReference type="SMART" id="SM00717">
    <property type="entry name" value="SANT"/>
    <property type="match status" value="2"/>
</dbReference>
<keyword evidence="4" id="KW-0238">DNA-binding</keyword>
<dbReference type="Proteomes" id="UP000694853">
    <property type="component" value="Unplaced"/>
</dbReference>
<dbReference type="InterPro" id="IPR017930">
    <property type="entry name" value="Myb_dom"/>
</dbReference>
<keyword evidence="7" id="KW-0539">Nucleus</keyword>
<dbReference type="Gene3D" id="1.10.10.60">
    <property type="entry name" value="Homeodomain-like"/>
    <property type="match status" value="2"/>
</dbReference>
<evidence type="ECO:0000256" key="2">
    <source>
        <dbReference type="ARBA" id="ARBA00022737"/>
    </source>
</evidence>
<reference evidence="11" key="2">
    <citation type="submission" date="2025-08" db="UniProtKB">
        <authorList>
            <consortium name="RefSeq"/>
        </authorList>
    </citation>
    <scope>IDENTIFICATION</scope>
    <source>
        <tissue evidence="11">Young leaves</tissue>
    </source>
</reference>
<dbReference type="InterPro" id="IPR009057">
    <property type="entry name" value="Homeodomain-like_sf"/>
</dbReference>
<proteinExistence type="predicted"/>
<dbReference type="PROSITE" id="PS51294">
    <property type="entry name" value="HTH_MYB"/>
    <property type="match status" value="2"/>
</dbReference>
<dbReference type="GO" id="GO:0005634">
    <property type="term" value="C:nucleus"/>
    <property type="evidence" value="ECO:0007669"/>
    <property type="project" value="UniProtKB-SubCell"/>
</dbReference>
<keyword evidence="3" id="KW-0805">Transcription regulation</keyword>
<dbReference type="PANTHER" id="PTHR47999">
    <property type="entry name" value="TRANSCRIPTION FACTOR MYB8-RELATED-RELATED"/>
    <property type="match status" value="1"/>
</dbReference>
<dbReference type="GeneID" id="113867630"/>
<keyword evidence="2" id="KW-0677">Repeat</keyword>
<evidence type="ECO:0000256" key="5">
    <source>
        <dbReference type="ARBA" id="ARBA00023159"/>
    </source>
</evidence>
<dbReference type="PROSITE" id="PS50090">
    <property type="entry name" value="MYB_LIKE"/>
    <property type="match status" value="2"/>
</dbReference>
<dbReference type="OrthoDB" id="2143914at2759"/>
<protein>
    <submittedName>
        <fullName evidence="11">Transcription factor MYB90-like</fullName>
    </submittedName>
</protein>
<evidence type="ECO:0000256" key="3">
    <source>
        <dbReference type="ARBA" id="ARBA00023015"/>
    </source>
</evidence>
<dbReference type="KEGG" id="aprc:113867630"/>
<evidence type="ECO:0000256" key="4">
    <source>
        <dbReference type="ARBA" id="ARBA00023125"/>
    </source>
</evidence>
<feature type="domain" description="Myb-like" evidence="8">
    <location>
        <begin position="57"/>
        <end position="107"/>
    </location>
</feature>
<evidence type="ECO:0000259" key="8">
    <source>
        <dbReference type="PROSITE" id="PS50090"/>
    </source>
</evidence>
<evidence type="ECO:0000313" key="10">
    <source>
        <dbReference type="Proteomes" id="UP000694853"/>
    </source>
</evidence>
<dbReference type="PANTHER" id="PTHR47999:SF24">
    <property type="entry name" value="TRANSCRIPTION FACTOR MYB90"/>
    <property type="match status" value="1"/>
</dbReference>
<keyword evidence="6" id="KW-0804">Transcription</keyword>
<sequence>MESSLRVRKGAWSDVEDELLRSCVQKHGEGKWNLVPKRAGLNRCRKSCRLRWLNYLKPTIKRGEFTEDEVDMMTRLHRLLGNRWSLIAGRLPGRTPNDVKNYWNTYIRKKVSADQKMKGEETVKPHIVIKPWPRTFSRTCSPWLRGRVLQSGVSAKPCEAASECSKWRTMMDDEGISNIENDKCCLDDQDRNIGKLFTDINCGDEELTSFTPQGDDFPIEDQSWSDFLLQINFWDS</sequence>
<dbReference type="GO" id="GO:0080090">
    <property type="term" value="P:regulation of primary metabolic process"/>
    <property type="evidence" value="ECO:0007669"/>
    <property type="project" value="UniProtKB-ARBA"/>
</dbReference>
<evidence type="ECO:0000313" key="11">
    <source>
        <dbReference type="RefSeq" id="XP_027358837.1"/>
    </source>
</evidence>
<dbReference type="FunFam" id="1.10.10.60:FF:000218">
    <property type="entry name" value="Myb transcription factor"/>
    <property type="match status" value="1"/>
</dbReference>
<feature type="domain" description="HTH myb-type" evidence="9">
    <location>
        <begin position="57"/>
        <end position="111"/>
    </location>
</feature>